<evidence type="ECO:0000313" key="7">
    <source>
        <dbReference type="Proteomes" id="UP000095283"/>
    </source>
</evidence>
<dbReference type="EC" id="3.1.3.7" evidence="2"/>
<dbReference type="Proteomes" id="UP000095283">
    <property type="component" value="Unplaced"/>
</dbReference>
<dbReference type="WBParaSite" id="Hba_02080">
    <property type="protein sequence ID" value="Hba_02080"/>
    <property type="gene ID" value="Hba_02080"/>
</dbReference>
<dbReference type="SUPFAM" id="SSF56655">
    <property type="entry name" value="Carbohydrate phosphatase"/>
    <property type="match status" value="2"/>
</dbReference>
<comment type="cofactor">
    <cofactor evidence="6">
        <name>Mg(2+)</name>
        <dbReference type="ChEBI" id="CHEBI:18420"/>
    </cofactor>
</comment>
<evidence type="ECO:0000256" key="5">
    <source>
        <dbReference type="ARBA" id="ARBA00044554"/>
    </source>
</evidence>
<accession>A0A1I7WBN2</accession>
<reference evidence="8" key="1">
    <citation type="submission" date="2016-11" db="UniProtKB">
        <authorList>
            <consortium name="WormBaseParasite"/>
        </authorList>
    </citation>
    <scope>IDENTIFICATION</scope>
</reference>
<dbReference type="AlphaFoldDB" id="A0A1I7WBN2"/>
<protein>
    <recommendedName>
        <fullName evidence="3">3'(2'),5'-bisphosphate nucleotidase 1</fullName>
        <ecNumber evidence="2">3.1.3.7</ecNumber>
    </recommendedName>
    <alternativeName>
        <fullName evidence="4">Bisphosphate 3'-nucleotidase 1</fullName>
    </alternativeName>
    <alternativeName>
        <fullName evidence="5">Inositol-polyphosphate 1-phosphatase</fullName>
    </alternativeName>
</protein>
<evidence type="ECO:0000256" key="1">
    <source>
        <dbReference type="ARBA" id="ARBA00009759"/>
    </source>
</evidence>
<evidence type="ECO:0000256" key="6">
    <source>
        <dbReference type="PIRSR" id="PIRSR600760-2"/>
    </source>
</evidence>
<dbReference type="GO" id="GO:0046854">
    <property type="term" value="P:phosphatidylinositol phosphate biosynthetic process"/>
    <property type="evidence" value="ECO:0007669"/>
    <property type="project" value="InterPro"/>
</dbReference>
<evidence type="ECO:0000256" key="2">
    <source>
        <dbReference type="ARBA" id="ARBA00012633"/>
    </source>
</evidence>
<dbReference type="GO" id="GO:0046872">
    <property type="term" value="F:metal ion binding"/>
    <property type="evidence" value="ECO:0007669"/>
    <property type="project" value="UniProtKB-KW"/>
</dbReference>
<dbReference type="Gene3D" id="3.40.190.80">
    <property type="match status" value="1"/>
</dbReference>
<feature type="binding site" evidence="6">
    <location>
        <position position="118"/>
    </location>
    <ligand>
        <name>Mg(2+)</name>
        <dbReference type="ChEBI" id="CHEBI:18420"/>
        <label>1</label>
        <note>catalytic</note>
    </ligand>
</feature>
<proteinExistence type="inferred from homology"/>
<dbReference type="GO" id="GO:0008441">
    <property type="term" value="F:3'(2'),5'-bisphosphate nucleotidase activity"/>
    <property type="evidence" value="ECO:0007669"/>
    <property type="project" value="UniProtKB-EC"/>
</dbReference>
<dbReference type="PANTHER" id="PTHR43028">
    <property type="entry name" value="3'(2'),5'-BISPHOSPHATE NUCLEOTIDASE 1"/>
    <property type="match status" value="1"/>
</dbReference>
<comment type="similarity">
    <text evidence="1">Belongs to the inositol monophosphatase superfamily.</text>
</comment>
<dbReference type="Pfam" id="PF00459">
    <property type="entry name" value="Inositol_P"/>
    <property type="match status" value="2"/>
</dbReference>
<sequence length="184" mass="20010">MADTDMWVRSSFLTRLVACSVKVSEAAGGIIKKVMAGGDLKIIDKSTAGEPADLQTEADRRAQFCIVQSLLKRFGSLKIIGEEFISYFHQSKTKMQVIKVLEGCAAYVFASPGCKKWDTCAVEAVLKAAGGCLTDISGRSIRYESYVQRNNTGGVLASAPWVDHQAYVESIPQILKDTLPELSP</sequence>
<dbReference type="InterPro" id="IPR020550">
    <property type="entry name" value="Inositol_monophosphatase_CS"/>
</dbReference>
<keyword evidence="7" id="KW-1185">Reference proteome</keyword>
<dbReference type="PROSITE" id="PS00630">
    <property type="entry name" value="IMP_2"/>
    <property type="match status" value="1"/>
</dbReference>
<evidence type="ECO:0000313" key="8">
    <source>
        <dbReference type="WBParaSite" id="Hba_02080"/>
    </source>
</evidence>
<organism evidence="7 8">
    <name type="scientific">Heterorhabditis bacteriophora</name>
    <name type="common">Entomopathogenic nematode worm</name>
    <dbReference type="NCBI Taxonomy" id="37862"/>
    <lineage>
        <taxon>Eukaryota</taxon>
        <taxon>Metazoa</taxon>
        <taxon>Ecdysozoa</taxon>
        <taxon>Nematoda</taxon>
        <taxon>Chromadorea</taxon>
        <taxon>Rhabditida</taxon>
        <taxon>Rhabditina</taxon>
        <taxon>Rhabditomorpha</taxon>
        <taxon>Strongyloidea</taxon>
        <taxon>Heterorhabditidae</taxon>
        <taxon>Heterorhabditis</taxon>
    </lineage>
</organism>
<evidence type="ECO:0000256" key="3">
    <source>
        <dbReference type="ARBA" id="ARBA00040342"/>
    </source>
</evidence>
<evidence type="ECO:0000256" key="4">
    <source>
        <dbReference type="ARBA" id="ARBA00041815"/>
    </source>
</evidence>
<keyword evidence="6" id="KW-0460">Magnesium</keyword>
<dbReference type="InterPro" id="IPR050725">
    <property type="entry name" value="CysQ/Inositol_MonoPase"/>
</dbReference>
<keyword evidence="6" id="KW-0479">Metal-binding</keyword>
<dbReference type="InterPro" id="IPR000760">
    <property type="entry name" value="Inositol_monophosphatase-like"/>
</dbReference>
<name>A0A1I7WBN2_HETBA</name>
<dbReference type="PANTHER" id="PTHR43028:SF5">
    <property type="entry name" value="3'(2'),5'-BISPHOSPHATE NUCLEOTIDASE 1"/>
    <property type="match status" value="1"/>
</dbReference>